<protein>
    <submittedName>
        <fullName evidence="2">Uncharacterized protein</fullName>
    </submittedName>
</protein>
<proteinExistence type="predicted"/>
<feature type="transmembrane region" description="Helical" evidence="1">
    <location>
        <begin position="122"/>
        <end position="145"/>
    </location>
</feature>
<name>A0A0F9D4Z3_9ZZZZ</name>
<gene>
    <name evidence="2" type="ORF">LCGC14_2588760</name>
</gene>
<dbReference type="AlphaFoldDB" id="A0A0F9D4Z3"/>
<keyword evidence="1" id="KW-0472">Membrane</keyword>
<feature type="transmembrane region" description="Helical" evidence="1">
    <location>
        <begin position="47"/>
        <end position="68"/>
    </location>
</feature>
<keyword evidence="1" id="KW-0812">Transmembrane</keyword>
<evidence type="ECO:0000256" key="1">
    <source>
        <dbReference type="SAM" id="Phobius"/>
    </source>
</evidence>
<accession>A0A0F9D4Z3</accession>
<reference evidence="2" key="1">
    <citation type="journal article" date="2015" name="Nature">
        <title>Complex archaea that bridge the gap between prokaryotes and eukaryotes.</title>
        <authorList>
            <person name="Spang A."/>
            <person name="Saw J.H."/>
            <person name="Jorgensen S.L."/>
            <person name="Zaremba-Niedzwiedzka K."/>
            <person name="Martijn J."/>
            <person name="Lind A.E."/>
            <person name="van Eijk R."/>
            <person name="Schleper C."/>
            <person name="Guy L."/>
            <person name="Ettema T.J."/>
        </authorList>
    </citation>
    <scope>NUCLEOTIDE SEQUENCE</scope>
</reference>
<evidence type="ECO:0000313" key="2">
    <source>
        <dbReference type="EMBL" id="KKL07163.1"/>
    </source>
</evidence>
<sequence length="193" mass="21846">LKLSAETLAGSEKLTLVISPENPGDFIGMNSDSLKVFLGEKSFEYNFLKGLTIISSQFILMIVIATLGSTFLSLPVNILFCLFIFFCGNIIDFMRDLSTVINVFGAHEHVHGISDVVNKPNIFVFFLNYILKKPLLALSYVLPNFKNFNVGHYFIDSINIPYRKIFASFGYVLLYALICLPLSFVVFKRREFT</sequence>
<organism evidence="2">
    <name type="scientific">marine sediment metagenome</name>
    <dbReference type="NCBI Taxonomy" id="412755"/>
    <lineage>
        <taxon>unclassified sequences</taxon>
        <taxon>metagenomes</taxon>
        <taxon>ecological metagenomes</taxon>
    </lineage>
</organism>
<feature type="non-terminal residue" evidence="2">
    <location>
        <position position="1"/>
    </location>
</feature>
<feature type="transmembrane region" description="Helical" evidence="1">
    <location>
        <begin position="74"/>
        <end position="91"/>
    </location>
</feature>
<comment type="caution">
    <text evidence="2">The sequence shown here is derived from an EMBL/GenBank/DDBJ whole genome shotgun (WGS) entry which is preliminary data.</text>
</comment>
<keyword evidence="1" id="KW-1133">Transmembrane helix</keyword>
<dbReference type="EMBL" id="LAZR01043402">
    <property type="protein sequence ID" value="KKL07163.1"/>
    <property type="molecule type" value="Genomic_DNA"/>
</dbReference>
<feature type="transmembrane region" description="Helical" evidence="1">
    <location>
        <begin position="165"/>
        <end position="187"/>
    </location>
</feature>